<dbReference type="Proteomes" id="UP000276984">
    <property type="component" value="Chromosome"/>
</dbReference>
<feature type="signal peptide" evidence="2">
    <location>
        <begin position="1"/>
        <end position="19"/>
    </location>
</feature>
<dbReference type="AlphaFoldDB" id="A0A494RDD0"/>
<keyword evidence="4" id="KW-1185">Reference proteome</keyword>
<evidence type="ECO:0000256" key="2">
    <source>
        <dbReference type="SAM" id="SignalP"/>
    </source>
</evidence>
<feature type="region of interest" description="Disordered" evidence="1">
    <location>
        <begin position="19"/>
        <end position="49"/>
    </location>
</feature>
<keyword evidence="2" id="KW-0732">Signal</keyword>
<feature type="chain" id="PRO_5019716351" description="Secreted protein" evidence="2">
    <location>
        <begin position="20"/>
        <end position="110"/>
    </location>
</feature>
<proteinExistence type="predicted"/>
<dbReference type="EMBL" id="CP032707">
    <property type="protein sequence ID" value="AYG94338.1"/>
    <property type="molecule type" value="Genomic_DNA"/>
</dbReference>
<evidence type="ECO:0000313" key="3">
    <source>
        <dbReference type="EMBL" id="AYG94338.1"/>
    </source>
</evidence>
<evidence type="ECO:0000313" key="4">
    <source>
        <dbReference type="Proteomes" id="UP000276984"/>
    </source>
</evidence>
<name>A0A494RDD0_9CAUL</name>
<dbReference type="RefSeq" id="WP_121481494.1">
    <property type="nucleotide sequence ID" value="NZ_CP032707.1"/>
</dbReference>
<gene>
    <name evidence="3" type="ORF">D8I30_03410</name>
</gene>
<evidence type="ECO:0000256" key="1">
    <source>
        <dbReference type="SAM" id="MobiDB-lite"/>
    </source>
</evidence>
<accession>A0A494RDD0</accession>
<sequence>MFTIAAAVLALLASSAVQNEEEARPRVVSSTPSRAITARAPSLPDGPTRRVCGYERAMDSNIQRRVCRQVPINNSGRERMAGDYLQQLQSIGLNAENGPNQRQPGGRSVN</sequence>
<organism evidence="3 4">
    <name type="scientific">Brevundimonas naejangsanensis</name>
    <dbReference type="NCBI Taxonomy" id="588932"/>
    <lineage>
        <taxon>Bacteria</taxon>
        <taxon>Pseudomonadati</taxon>
        <taxon>Pseudomonadota</taxon>
        <taxon>Alphaproteobacteria</taxon>
        <taxon>Caulobacterales</taxon>
        <taxon>Caulobacteraceae</taxon>
        <taxon>Brevundimonas</taxon>
    </lineage>
</organism>
<reference evidence="3 4" key="1">
    <citation type="submission" date="2018-10" db="EMBL/GenBank/DDBJ databases">
        <title>Complete genome sequence of Brevundimonas naejangsanensis BRV3.</title>
        <authorList>
            <person name="Berrios L."/>
            <person name="Ely B."/>
        </authorList>
    </citation>
    <scope>NUCLEOTIDE SEQUENCE [LARGE SCALE GENOMIC DNA]</scope>
    <source>
        <strain evidence="3 4">BRV3</strain>
    </source>
</reference>
<dbReference type="OrthoDB" id="7207107at2"/>
<evidence type="ECO:0008006" key="5">
    <source>
        <dbReference type="Google" id="ProtNLM"/>
    </source>
</evidence>
<protein>
    <recommendedName>
        <fullName evidence="5">Secreted protein</fullName>
    </recommendedName>
</protein>